<feature type="binding site" evidence="9">
    <location>
        <position position="139"/>
    </location>
    <ligand>
        <name>NADPH</name>
        <dbReference type="ChEBI" id="CHEBI:57783"/>
    </ligand>
</feature>
<dbReference type="GO" id="GO:0051484">
    <property type="term" value="P:isopentenyl diphosphate biosynthetic process, methylerythritol 4-phosphate pathway involved in terpenoid biosynthetic process"/>
    <property type="evidence" value="ECO:0007669"/>
    <property type="project" value="UniProtKB-ARBA"/>
</dbReference>
<dbReference type="GO" id="GO:0030145">
    <property type="term" value="F:manganese ion binding"/>
    <property type="evidence" value="ECO:0007669"/>
    <property type="project" value="TreeGrafter"/>
</dbReference>
<keyword evidence="9" id="KW-0460">Magnesium</keyword>
<evidence type="ECO:0000256" key="9">
    <source>
        <dbReference type="HAMAP-Rule" id="MF_00183"/>
    </source>
</evidence>
<dbReference type="EMBL" id="JABZGW010000014">
    <property type="protein sequence ID" value="MBF4807233.1"/>
    <property type="molecule type" value="Genomic_DNA"/>
</dbReference>
<dbReference type="NCBIfam" id="TIGR00243">
    <property type="entry name" value="Dxr"/>
    <property type="match status" value="1"/>
</dbReference>
<proteinExistence type="inferred from homology"/>
<feature type="binding site" evidence="9">
    <location>
        <position position="161"/>
    </location>
    <ligand>
        <name>Mn(2+)</name>
        <dbReference type="ChEBI" id="CHEBI:29035"/>
    </ligand>
</feature>
<dbReference type="GO" id="GO:0030604">
    <property type="term" value="F:1-deoxy-D-xylulose-5-phosphate reductoisomerase activity"/>
    <property type="evidence" value="ECO:0007669"/>
    <property type="project" value="UniProtKB-UniRule"/>
</dbReference>
<dbReference type="InterPro" id="IPR036169">
    <property type="entry name" value="DXPR_C_sf"/>
</dbReference>
<evidence type="ECO:0000256" key="5">
    <source>
        <dbReference type="ARBA" id="ARBA00023002"/>
    </source>
</evidence>
<comment type="cofactor">
    <cofactor evidence="9">
        <name>Mg(2+)</name>
        <dbReference type="ChEBI" id="CHEBI:18420"/>
    </cofactor>
    <cofactor evidence="9">
        <name>Mn(2+)</name>
        <dbReference type="ChEBI" id="CHEBI:29035"/>
    </cofactor>
</comment>
<dbReference type="FunFam" id="3.40.50.720:FF:000045">
    <property type="entry name" value="1-deoxy-D-xylulose 5-phosphate reductoisomerase"/>
    <property type="match status" value="1"/>
</dbReference>
<feature type="binding site" evidence="9">
    <location>
        <position position="216"/>
    </location>
    <ligand>
        <name>NADPH</name>
        <dbReference type="ChEBI" id="CHEBI:57783"/>
    </ligand>
</feature>
<feature type="binding site" evidence="9">
    <location>
        <position position="163"/>
    </location>
    <ligand>
        <name>Mn(2+)</name>
        <dbReference type="ChEBI" id="CHEBI:29035"/>
    </ligand>
</feature>
<keyword evidence="5 9" id="KW-0560">Oxidoreductase</keyword>
<sequence length="397" mass="42668">MSIFENTAPHAPRRRPLRVAILGCSGSVGRQTLDVCRHHTDRLQVVALAVHSSCAALVAAAHEFHPTCVAVADESCRHDALLANLPENCKLTFGSEAVCALAELEDVDCVVNAVVGEVGIYAGYAALTAGKILAYANKESIVVGGDLLMPLVRPGQLIPVDSEHSAIFQCLVGEKLSDVSKIWLTCSGGPFFGKCREELAHVTVADALAHPTWSMGAKISIDSATLMNKGLEILEAHHLFETPIDDIHVLIHRQSRIHSMVEFVDGSVKGQLGPSDMRIPIQYALSYPERWQGVAQPVLWGTTDPLTCAAPDEKTFGCLALAKQAGRTGGTAPCVMNAANEIANEAFRLEKIGFLDIERIVSSVMEKIPREPTESIAQLSEIDAHARALAQTYVLKG</sequence>
<accession>A0A930VYS3</accession>
<dbReference type="InterPro" id="IPR013644">
    <property type="entry name" value="DXP_reductoisomerase_C"/>
</dbReference>
<dbReference type="InterPro" id="IPR026877">
    <property type="entry name" value="DXPR_C"/>
</dbReference>
<feature type="binding site" evidence="9">
    <location>
        <position position="223"/>
    </location>
    <ligand>
        <name>1-deoxy-D-xylulose 5-phosphate</name>
        <dbReference type="ChEBI" id="CHEBI:57792"/>
    </ligand>
</feature>
<dbReference type="Pfam" id="PF02670">
    <property type="entry name" value="DXP_reductoisom"/>
    <property type="match status" value="1"/>
</dbReference>
<comment type="pathway">
    <text evidence="1 9">Isoprenoid biosynthesis; isopentenyl diphosphate biosynthesis via DXP pathway; isopentenyl diphosphate from 1-deoxy-D-xylulose 5-phosphate: step 1/6.</text>
</comment>
<dbReference type="InterPro" id="IPR003821">
    <property type="entry name" value="DXP_reductoisomerase"/>
</dbReference>
<dbReference type="SUPFAM" id="SSF55347">
    <property type="entry name" value="Glyceraldehyde-3-phosphate dehydrogenase-like, C-terminal domain"/>
    <property type="match status" value="1"/>
</dbReference>
<evidence type="ECO:0000256" key="2">
    <source>
        <dbReference type="ARBA" id="ARBA00006825"/>
    </source>
</evidence>
<comment type="function">
    <text evidence="9">Catalyzes the NADPH-dependent rearrangement and reduction of 1-deoxy-D-xylulose-5-phosphate (DXP) to 2-C-methyl-D-erythritol 4-phosphate (MEP).</text>
</comment>
<feature type="binding site" evidence="9">
    <location>
        <position position="27"/>
    </location>
    <ligand>
        <name>NADPH</name>
        <dbReference type="ChEBI" id="CHEBI:57783"/>
    </ligand>
</feature>
<evidence type="ECO:0000259" key="10">
    <source>
        <dbReference type="Pfam" id="PF02670"/>
    </source>
</evidence>
<reference evidence="13" key="1">
    <citation type="submission" date="2020-04" db="EMBL/GenBank/DDBJ databases">
        <title>Deep metagenomics examines the oral microbiome during advanced dental caries in children, revealing novel taxa and co-occurrences with host molecules.</title>
        <authorList>
            <person name="Baker J.L."/>
            <person name="Morton J.T."/>
            <person name="Dinis M."/>
            <person name="Alvarez R."/>
            <person name="Tran N.C."/>
            <person name="Knight R."/>
            <person name="Edlund A."/>
        </authorList>
    </citation>
    <scope>NUCLEOTIDE SEQUENCE</scope>
    <source>
        <strain evidence="13">JCVI_38_bin.5</strain>
    </source>
</reference>
<dbReference type="EC" id="1.1.1.267" evidence="9"/>
<keyword evidence="4 9" id="KW-0521">NADP</keyword>
<feature type="domain" description="1-deoxy-D-xylulose 5-phosphate reductoisomerase C-terminal" evidence="11">
    <location>
        <begin position="157"/>
        <end position="240"/>
    </location>
</feature>
<feature type="binding site" evidence="9">
    <location>
        <position position="232"/>
    </location>
    <ligand>
        <name>Mn(2+)</name>
        <dbReference type="ChEBI" id="CHEBI:29035"/>
    </ligand>
</feature>
<feature type="binding site" evidence="9">
    <location>
        <position position="232"/>
    </location>
    <ligand>
        <name>1-deoxy-D-xylulose 5-phosphate</name>
        <dbReference type="ChEBI" id="CHEBI:57792"/>
    </ligand>
</feature>
<dbReference type="Pfam" id="PF08436">
    <property type="entry name" value="DXP_redisom_C"/>
    <property type="match status" value="1"/>
</dbReference>
<keyword evidence="6 9" id="KW-0464">Manganese</keyword>
<dbReference type="SUPFAM" id="SSF51735">
    <property type="entry name" value="NAD(P)-binding Rossmann-fold domains"/>
    <property type="match status" value="1"/>
</dbReference>
<dbReference type="HAMAP" id="MF_00183">
    <property type="entry name" value="DXP_reductoisom"/>
    <property type="match status" value="1"/>
</dbReference>
<dbReference type="PANTHER" id="PTHR30525:SF0">
    <property type="entry name" value="1-DEOXY-D-XYLULOSE 5-PHOSPHATE REDUCTOISOMERASE, CHLOROPLASTIC"/>
    <property type="match status" value="1"/>
</dbReference>
<comment type="caution">
    <text evidence="9">Lacks conserved residue(s) required for the propagation of feature annotation.</text>
</comment>
<dbReference type="InterPro" id="IPR036291">
    <property type="entry name" value="NAD(P)-bd_dom_sf"/>
</dbReference>
<comment type="catalytic activity">
    <reaction evidence="8">
        <text>2-C-methyl-D-erythritol 4-phosphate + NADP(+) = 1-deoxy-D-xylulose 5-phosphate + NADPH + H(+)</text>
        <dbReference type="Rhea" id="RHEA:13717"/>
        <dbReference type="ChEBI" id="CHEBI:15378"/>
        <dbReference type="ChEBI" id="CHEBI:57783"/>
        <dbReference type="ChEBI" id="CHEBI:57792"/>
        <dbReference type="ChEBI" id="CHEBI:58262"/>
        <dbReference type="ChEBI" id="CHEBI:58349"/>
        <dbReference type="EC" id="1.1.1.267"/>
    </reaction>
    <physiologicalReaction direction="right-to-left" evidence="8">
        <dbReference type="Rhea" id="RHEA:13719"/>
    </physiologicalReaction>
</comment>
<feature type="binding site" evidence="9">
    <location>
        <position position="228"/>
    </location>
    <ligand>
        <name>1-deoxy-D-xylulose 5-phosphate</name>
        <dbReference type="ChEBI" id="CHEBI:57792"/>
    </ligand>
</feature>
<feature type="binding site" evidence="9">
    <location>
        <position position="137"/>
    </location>
    <ligand>
        <name>NADPH</name>
        <dbReference type="ChEBI" id="CHEBI:57783"/>
    </ligand>
</feature>
<comment type="similarity">
    <text evidence="2 9">Belongs to the DXR family.</text>
</comment>
<evidence type="ECO:0000256" key="8">
    <source>
        <dbReference type="ARBA" id="ARBA00048543"/>
    </source>
</evidence>
<comment type="caution">
    <text evidence="13">The sequence shown here is derived from an EMBL/GenBank/DDBJ whole genome shotgun (WGS) entry which is preliminary data.</text>
</comment>
<evidence type="ECO:0000256" key="7">
    <source>
        <dbReference type="ARBA" id="ARBA00023229"/>
    </source>
</evidence>
<feature type="domain" description="1-deoxy-D-xylulose 5-phosphate reductoisomerase N-terminal" evidence="10">
    <location>
        <begin position="19"/>
        <end position="145"/>
    </location>
</feature>
<evidence type="ECO:0000256" key="3">
    <source>
        <dbReference type="ARBA" id="ARBA00022723"/>
    </source>
</evidence>
<evidence type="ECO:0000259" key="11">
    <source>
        <dbReference type="Pfam" id="PF08436"/>
    </source>
</evidence>
<feature type="binding site" evidence="9">
    <location>
        <position position="163"/>
    </location>
    <ligand>
        <name>1-deoxy-D-xylulose 5-phosphate</name>
        <dbReference type="ChEBI" id="CHEBI:57792"/>
    </ligand>
</feature>
<evidence type="ECO:0000256" key="1">
    <source>
        <dbReference type="ARBA" id="ARBA00005094"/>
    </source>
</evidence>
<protein>
    <recommendedName>
        <fullName evidence="9">1-deoxy-D-xylulose 5-phosphate reductoisomerase</fullName>
        <shortName evidence="9">DXP reductoisomerase</shortName>
        <ecNumber evidence="9">1.1.1.267</ecNumber>
    </recommendedName>
    <alternativeName>
        <fullName evidence="9">1-deoxyxylulose-5-phosphate reductoisomerase</fullName>
    </alternativeName>
    <alternativeName>
        <fullName evidence="9">2-C-methyl-D-erythritol 4-phosphate synthase</fullName>
    </alternativeName>
</protein>
<dbReference type="InterPro" id="IPR013512">
    <property type="entry name" value="DXP_reductoisomerase_N"/>
</dbReference>
<name>A0A930VYS3_9ACTN</name>
<organism evidence="13 14">
    <name type="scientific">Lancefieldella rimae</name>
    <dbReference type="NCBI Taxonomy" id="1383"/>
    <lineage>
        <taxon>Bacteria</taxon>
        <taxon>Bacillati</taxon>
        <taxon>Actinomycetota</taxon>
        <taxon>Coriobacteriia</taxon>
        <taxon>Coriobacteriales</taxon>
        <taxon>Atopobiaceae</taxon>
        <taxon>Lancefieldella</taxon>
    </lineage>
</organism>
<dbReference type="Pfam" id="PF13288">
    <property type="entry name" value="DXPR_C"/>
    <property type="match status" value="1"/>
</dbReference>
<keyword evidence="7 9" id="KW-0414">Isoprene biosynthesis</keyword>
<dbReference type="Gene3D" id="3.40.50.720">
    <property type="entry name" value="NAD(P)-binding Rossmann-like Domain"/>
    <property type="match status" value="1"/>
</dbReference>
<dbReference type="Proteomes" id="UP000698335">
    <property type="component" value="Unassembled WGS sequence"/>
</dbReference>
<dbReference type="PANTHER" id="PTHR30525">
    <property type="entry name" value="1-DEOXY-D-XYLULOSE 5-PHOSPHATE REDUCTOISOMERASE"/>
    <property type="match status" value="1"/>
</dbReference>
<feature type="binding site" evidence="9">
    <location>
        <position position="26"/>
    </location>
    <ligand>
        <name>NADPH</name>
        <dbReference type="ChEBI" id="CHEBI:57783"/>
    </ligand>
</feature>
<feature type="binding site" evidence="9">
    <location>
        <position position="28"/>
    </location>
    <ligand>
        <name>NADPH</name>
        <dbReference type="ChEBI" id="CHEBI:57783"/>
    </ligand>
</feature>
<feature type="binding site" evidence="9">
    <location>
        <position position="138"/>
    </location>
    <ligand>
        <name>1-deoxy-D-xylulose 5-phosphate</name>
        <dbReference type="ChEBI" id="CHEBI:57792"/>
    </ligand>
</feature>
<feature type="binding site" evidence="9">
    <location>
        <position position="162"/>
    </location>
    <ligand>
        <name>1-deoxy-D-xylulose 5-phosphate</name>
        <dbReference type="ChEBI" id="CHEBI:57792"/>
    </ligand>
</feature>
<dbReference type="Gene3D" id="1.10.1740.10">
    <property type="match status" value="1"/>
</dbReference>
<evidence type="ECO:0000256" key="6">
    <source>
        <dbReference type="ARBA" id="ARBA00023211"/>
    </source>
</evidence>
<evidence type="ECO:0000259" key="12">
    <source>
        <dbReference type="Pfam" id="PF13288"/>
    </source>
</evidence>
<dbReference type="GO" id="GO:0070402">
    <property type="term" value="F:NADPH binding"/>
    <property type="evidence" value="ECO:0007669"/>
    <property type="project" value="InterPro"/>
</dbReference>
<feature type="binding site" evidence="9">
    <location>
        <position position="210"/>
    </location>
    <ligand>
        <name>1-deoxy-D-xylulose 5-phosphate</name>
        <dbReference type="ChEBI" id="CHEBI:57792"/>
    </ligand>
</feature>
<gene>
    <name evidence="9" type="primary">dxr</name>
    <name evidence="13" type="ORF">HXK26_00845</name>
</gene>
<evidence type="ECO:0000256" key="4">
    <source>
        <dbReference type="ARBA" id="ARBA00022857"/>
    </source>
</evidence>
<dbReference type="SUPFAM" id="SSF69055">
    <property type="entry name" value="1-deoxy-D-xylulose-5-phosphate reductoisomerase, C-terminal domain"/>
    <property type="match status" value="1"/>
</dbReference>
<keyword evidence="3 9" id="KW-0479">Metal-binding</keyword>
<dbReference type="AlphaFoldDB" id="A0A930VYS3"/>
<feature type="binding site" evidence="9">
    <location>
        <position position="187"/>
    </location>
    <ligand>
        <name>1-deoxy-D-xylulose 5-phosphate</name>
        <dbReference type="ChEBI" id="CHEBI:57792"/>
    </ligand>
</feature>
<dbReference type="PIRSF" id="PIRSF006205">
    <property type="entry name" value="Dxp_reductismrs"/>
    <property type="match status" value="1"/>
</dbReference>
<feature type="binding site" evidence="9">
    <location>
        <position position="229"/>
    </location>
    <ligand>
        <name>1-deoxy-D-xylulose 5-phosphate</name>
        <dbReference type="ChEBI" id="CHEBI:57792"/>
    </ligand>
</feature>
<evidence type="ECO:0000313" key="14">
    <source>
        <dbReference type="Proteomes" id="UP000698335"/>
    </source>
</evidence>
<feature type="domain" description="DXP reductoisomerase C-terminal" evidence="12">
    <location>
        <begin position="272"/>
        <end position="388"/>
    </location>
</feature>
<evidence type="ECO:0000313" key="13">
    <source>
        <dbReference type="EMBL" id="MBF4807233.1"/>
    </source>
</evidence>